<dbReference type="Proteomes" id="UP000698222">
    <property type="component" value="Unassembled WGS sequence"/>
</dbReference>
<keyword evidence="2 7" id="KW-0698">rRNA processing</keyword>
<keyword evidence="3 7" id="KW-0489">Methyltransferase</keyword>
<comment type="similarity">
    <text evidence="7">Belongs to the class I-like SAM-binding methyltransferase superfamily. rRNA adenine N(6)-methyltransferase family. RsmA subfamily.</text>
</comment>
<evidence type="ECO:0000256" key="4">
    <source>
        <dbReference type="ARBA" id="ARBA00022679"/>
    </source>
</evidence>
<dbReference type="InterPro" id="IPR029063">
    <property type="entry name" value="SAM-dependent_MTases_sf"/>
</dbReference>
<dbReference type="InterPro" id="IPR011530">
    <property type="entry name" value="rRNA_adenine_dimethylase"/>
</dbReference>
<feature type="binding site" evidence="7 8">
    <location>
        <position position="78"/>
    </location>
    <ligand>
        <name>S-adenosyl-L-methionine</name>
        <dbReference type="ChEBI" id="CHEBI:59789"/>
    </ligand>
</feature>
<keyword evidence="12" id="KW-1185">Reference proteome</keyword>
<dbReference type="SUPFAM" id="SSF53335">
    <property type="entry name" value="S-adenosyl-L-methionine-dependent methyltransferases"/>
    <property type="match status" value="1"/>
</dbReference>
<comment type="caution">
    <text evidence="11">The sequence shown here is derived from an EMBL/GenBank/DDBJ whole genome shotgun (WGS) entry which is preliminary data.</text>
</comment>
<organism evidence="11 12">
    <name type="scientific">Brachybacterium fresconis</name>
    <dbReference type="NCBI Taxonomy" id="173363"/>
    <lineage>
        <taxon>Bacteria</taxon>
        <taxon>Bacillati</taxon>
        <taxon>Actinomycetota</taxon>
        <taxon>Actinomycetes</taxon>
        <taxon>Micrococcales</taxon>
        <taxon>Dermabacteraceae</taxon>
        <taxon>Brachybacterium</taxon>
    </lineage>
</organism>
<feature type="binding site" evidence="7 8">
    <location>
        <position position="103"/>
    </location>
    <ligand>
        <name>S-adenosyl-L-methionine</name>
        <dbReference type="ChEBI" id="CHEBI:59789"/>
    </ligand>
</feature>
<dbReference type="Gene3D" id="1.10.8.100">
    <property type="entry name" value="Ribosomal RNA adenine dimethylase-like, domain 2"/>
    <property type="match status" value="1"/>
</dbReference>
<dbReference type="Pfam" id="PF00398">
    <property type="entry name" value="RrnaAD"/>
    <property type="match status" value="1"/>
</dbReference>
<feature type="binding site" evidence="7 8">
    <location>
        <position position="153"/>
    </location>
    <ligand>
        <name>S-adenosyl-L-methionine</name>
        <dbReference type="ChEBI" id="CHEBI:59789"/>
    </ligand>
</feature>
<dbReference type="InterPro" id="IPR023165">
    <property type="entry name" value="rRNA_Ade_diMease-like_C"/>
</dbReference>
<evidence type="ECO:0000256" key="1">
    <source>
        <dbReference type="ARBA" id="ARBA00022490"/>
    </source>
</evidence>
<evidence type="ECO:0000256" key="9">
    <source>
        <dbReference type="SAM" id="MobiDB-lite"/>
    </source>
</evidence>
<feature type="region of interest" description="Disordered" evidence="9">
    <location>
        <begin position="1"/>
        <end position="49"/>
    </location>
</feature>
<dbReference type="GO" id="GO:0052908">
    <property type="term" value="F:16S rRNA (adenine(1518)-N(6)/adenine(1519)-N(6))-dimethyltransferase activity"/>
    <property type="evidence" value="ECO:0007669"/>
    <property type="project" value="UniProtKB-EC"/>
</dbReference>
<evidence type="ECO:0000256" key="7">
    <source>
        <dbReference type="HAMAP-Rule" id="MF_00607"/>
    </source>
</evidence>
<sequence>MSSRTARGARGADEGETPSGAGGESSRAGQDPSAGSAEPAAEGAEPMTADPLLTARDIRELAETAGIHPSKQRGQNFVMDPNTVRTIVGRAGIEPGQAALEVGPGLGSLTLGLLDAGADVVAVELDRGLAELLPQTLRARGIGEDRFRLVHDDALRVEELPDLPRAGAPTVLVANLPYNVATPILLTMLERFESIRSALVMVQSEVVDRLTAGPGSRTYGGPSVKAAWYGRAVHAGRISRQIFWPVPNVDSALVELVRYDEPLGTAAEREQVFAVVDAAFAQRRKTLRAALATWAGSPTRSEEILRAAAIDPSARGETLEIEQFRAIARVSSATT</sequence>
<proteinExistence type="inferred from homology"/>
<evidence type="ECO:0000256" key="8">
    <source>
        <dbReference type="PROSITE-ProRule" id="PRU01026"/>
    </source>
</evidence>
<evidence type="ECO:0000256" key="6">
    <source>
        <dbReference type="ARBA" id="ARBA00022884"/>
    </source>
</evidence>
<dbReference type="PROSITE" id="PS01131">
    <property type="entry name" value="RRNA_A_DIMETH"/>
    <property type="match status" value="1"/>
</dbReference>
<evidence type="ECO:0000313" key="12">
    <source>
        <dbReference type="Proteomes" id="UP000698222"/>
    </source>
</evidence>
<comment type="subcellular location">
    <subcellularLocation>
        <location evidence="7">Cytoplasm</location>
    </subcellularLocation>
</comment>
<reference evidence="11 12" key="1">
    <citation type="submission" date="2021-03" db="EMBL/GenBank/DDBJ databases">
        <title>Sequencing the genomes of 1000 actinobacteria strains.</title>
        <authorList>
            <person name="Klenk H.-P."/>
        </authorList>
    </citation>
    <scope>NUCLEOTIDE SEQUENCE [LARGE SCALE GENOMIC DNA]</scope>
    <source>
        <strain evidence="11 12">DSM 14564</strain>
    </source>
</reference>
<dbReference type="NCBIfam" id="TIGR00755">
    <property type="entry name" value="ksgA"/>
    <property type="match status" value="1"/>
</dbReference>
<comment type="function">
    <text evidence="7">Specifically dimethylates two adjacent adenosines (A1518 and A1519) in the loop of a conserved hairpin near the 3'-end of 16S rRNA in the 30S particle. May play a critical role in biogenesis of 30S subunits.</text>
</comment>
<feature type="domain" description="Ribosomal RNA adenine methylase transferase N-terminal" evidence="10">
    <location>
        <begin position="83"/>
        <end position="260"/>
    </location>
</feature>
<dbReference type="EMBL" id="JAGIOC010000001">
    <property type="protein sequence ID" value="MBP2411113.1"/>
    <property type="molecule type" value="Genomic_DNA"/>
</dbReference>
<dbReference type="Gene3D" id="3.40.50.150">
    <property type="entry name" value="Vaccinia Virus protein VP39"/>
    <property type="match status" value="1"/>
</dbReference>
<gene>
    <name evidence="7" type="primary">rsmA</name>
    <name evidence="7" type="synonym">ksgA</name>
    <name evidence="11" type="ORF">JOF44_004016</name>
</gene>
<evidence type="ECO:0000259" key="10">
    <source>
        <dbReference type="SMART" id="SM00650"/>
    </source>
</evidence>
<comment type="catalytic activity">
    <reaction evidence="7">
        <text>adenosine(1518)/adenosine(1519) in 16S rRNA + 4 S-adenosyl-L-methionine = N(6)-dimethyladenosine(1518)/N(6)-dimethyladenosine(1519) in 16S rRNA + 4 S-adenosyl-L-homocysteine + 4 H(+)</text>
        <dbReference type="Rhea" id="RHEA:19609"/>
        <dbReference type="Rhea" id="RHEA-COMP:10232"/>
        <dbReference type="Rhea" id="RHEA-COMP:10233"/>
        <dbReference type="ChEBI" id="CHEBI:15378"/>
        <dbReference type="ChEBI" id="CHEBI:57856"/>
        <dbReference type="ChEBI" id="CHEBI:59789"/>
        <dbReference type="ChEBI" id="CHEBI:74411"/>
        <dbReference type="ChEBI" id="CHEBI:74493"/>
        <dbReference type="EC" id="2.1.1.182"/>
    </reaction>
</comment>
<dbReference type="InterPro" id="IPR001737">
    <property type="entry name" value="KsgA/Erm"/>
</dbReference>
<dbReference type="InterPro" id="IPR020598">
    <property type="entry name" value="rRNA_Ade_methylase_Trfase_N"/>
</dbReference>
<evidence type="ECO:0000313" key="11">
    <source>
        <dbReference type="EMBL" id="MBP2411113.1"/>
    </source>
</evidence>
<keyword evidence="1 7" id="KW-0963">Cytoplasm</keyword>
<feature type="binding site" evidence="7 8">
    <location>
        <position position="76"/>
    </location>
    <ligand>
        <name>S-adenosyl-L-methionine</name>
        <dbReference type="ChEBI" id="CHEBI:59789"/>
    </ligand>
</feature>
<dbReference type="PANTHER" id="PTHR11727:SF7">
    <property type="entry name" value="DIMETHYLADENOSINE TRANSFERASE-RELATED"/>
    <property type="match status" value="1"/>
</dbReference>
<dbReference type="SMART" id="SM00650">
    <property type="entry name" value="rADc"/>
    <property type="match status" value="1"/>
</dbReference>
<evidence type="ECO:0000256" key="2">
    <source>
        <dbReference type="ARBA" id="ARBA00022552"/>
    </source>
</evidence>
<protein>
    <recommendedName>
        <fullName evidence="7">Ribosomal RNA small subunit methyltransferase A</fullName>
        <ecNumber evidence="7">2.1.1.182</ecNumber>
    </recommendedName>
    <alternativeName>
        <fullName evidence="7">16S rRNA (adenine(1518)-N(6)/adenine(1519)-N(6))-dimethyltransferase</fullName>
    </alternativeName>
    <alternativeName>
        <fullName evidence="7">16S rRNA dimethyladenosine transferase</fullName>
    </alternativeName>
    <alternativeName>
        <fullName evidence="7">16S rRNA dimethylase</fullName>
    </alternativeName>
    <alternativeName>
        <fullName evidence="7">S-adenosylmethionine-6-N', N'-adenosyl(rRNA) dimethyltransferase</fullName>
    </alternativeName>
</protein>
<accession>A0ABS4YQN6</accession>
<dbReference type="InterPro" id="IPR020596">
    <property type="entry name" value="rRNA_Ade_Mease_Trfase_CS"/>
</dbReference>
<feature type="compositionally biased region" description="Low complexity" evidence="9">
    <location>
        <begin position="32"/>
        <end position="46"/>
    </location>
</feature>
<dbReference type="PANTHER" id="PTHR11727">
    <property type="entry name" value="DIMETHYLADENOSINE TRANSFERASE"/>
    <property type="match status" value="1"/>
</dbReference>
<feature type="binding site" evidence="7 8">
    <location>
        <position position="175"/>
    </location>
    <ligand>
        <name>S-adenosyl-L-methionine</name>
        <dbReference type="ChEBI" id="CHEBI:59789"/>
    </ligand>
</feature>
<dbReference type="HAMAP" id="MF_00607">
    <property type="entry name" value="16SrRNA_methyltr_A"/>
    <property type="match status" value="1"/>
</dbReference>
<dbReference type="EC" id="2.1.1.182" evidence="7"/>
<keyword evidence="4 7" id="KW-0808">Transferase</keyword>
<keyword evidence="6 7" id="KW-0694">RNA-binding</keyword>
<keyword evidence="5 7" id="KW-0949">S-adenosyl-L-methionine</keyword>
<evidence type="ECO:0000256" key="3">
    <source>
        <dbReference type="ARBA" id="ARBA00022603"/>
    </source>
</evidence>
<evidence type="ECO:0000256" key="5">
    <source>
        <dbReference type="ARBA" id="ARBA00022691"/>
    </source>
</evidence>
<name>A0ABS4YQN6_9MICO</name>
<dbReference type="PROSITE" id="PS51689">
    <property type="entry name" value="SAM_RNA_A_N6_MT"/>
    <property type="match status" value="1"/>
</dbReference>
<feature type="binding site" evidence="7 8">
    <location>
        <position position="124"/>
    </location>
    <ligand>
        <name>S-adenosyl-L-methionine</name>
        <dbReference type="ChEBI" id="CHEBI:59789"/>
    </ligand>
</feature>